<sequence length="235" mass="24131">MFKNLAVALALTAGLGAPVWAASDLGFESGDTSGWTLSGGATLSAVGSYSTNVVDEYDPGFVMPVSLSPVEGSQFGVLQMGPAPATSSLLPVSHDSTATLSLGAASRYGDVLYLRLLTADYFYSVAPSPGIPTYNDRVSVVYDGNVASPDVLSAADILNSGYTADSGWLGYALRPGTQQVSITLTNFHDIGGSNPPTLAIDFSAAPVPENSSFALMAAGLGVLALVGRRRQTSRA</sequence>
<protein>
    <recommendedName>
        <fullName evidence="4">PEP-CTERM protein-sorting domain-containing protein</fullName>
    </recommendedName>
</protein>
<evidence type="ECO:0000313" key="3">
    <source>
        <dbReference type="Proteomes" id="UP001516061"/>
    </source>
</evidence>
<comment type="caution">
    <text evidence="2">The sequence shown here is derived from an EMBL/GenBank/DDBJ whole genome shotgun (WGS) entry which is preliminary data.</text>
</comment>
<feature type="chain" id="PRO_5046836493" description="PEP-CTERM protein-sorting domain-containing protein" evidence="1">
    <location>
        <begin position="22"/>
        <end position="235"/>
    </location>
</feature>
<organism evidence="2 3">
    <name type="scientific">Sphaerotilus uruguayifluvii</name>
    <dbReference type="NCBI Taxonomy" id="2735897"/>
    <lineage>
        <taxon>Bacteria</taxon>
        <taxon>Pseudomonadati</taxon>
        <taxon>Pseudomonadota</taxon>
        <taxon>Betaproteobacteria</taxon>
        <taxon>Burkholderiales</taxon>
        <taxon>Sphaerotilaceae</taxon>
        <taxon>Sphaerotilus</taxon>
    </lineage>
</organism>
<evidence type="ECO:0000256" key="1">
    <source>
        <dbReference type="SAM" id="SignalP"/>
    </source>
</evidence>
<evidence type="ECO:0000313" key="2">
    <source>
        <dbReference type="EMBL" id="NRT55841.1"/>
    </source>
</evidence>
<name>A0ABX2G0M7_9BURK</name>
<proteinExistence type="predicted"/>
<dbReference type="Proteomes" id="UP001516061">
    <property type="component" value="Unassembled WGS sequence"/>
</dbReference>
<gene>
    <name evidence="2" type="ORF">HNQ01_001571</name>
</gene>
<keyword evidence="1" id="KW-0732">Signal</keyword>
<reference evidence="2 3" key="1">
    <citation type="submission" date="2020-05" db="EMBL/GenBank/DDBJ databases">
        <title>Genomic Encyclopedia of Type Strains, Phase IV (KMG-V): Genome sequencing to study the core and pangenomes of soil and plant-associated prokaryotes.</title>
        <authorList>
            <person name="Whitman W."/>
        </authorList>
    </citation>
    <scope>NUCLEOTIDE SEQUENCE [LARGE SCALE GENOMIC DNA]</scope>
    <source>
        <strain evidence="2 3">C29</strain>
    </source>
</reference>
<feature type="signal peptide" evidence="1">
    <location>
        <begin position="1"/>
        <end position="21"/>
    </location>
</feature>
<dbReference type="EMBL" id="JABSNM010000005">
    <property type="protein sequence ID" value="NRT55841.1"/>
    <property type="molecule type" value="Genomic_DNA"/>
</dbReference>
<accession>A0ABX2G0M7</accession>
<dbReference type="RefSeq" id="WP_173804807.1">
    <property type="nucleotide sequence ID" value="NZ_JABSNM010000005.1"/>
</dbReference>
<keyword evidence="3" id="KW-1185">Reference proteome</keyword>
<evidence type="ECO:0008006" key="4">
    <source>
        <dbReference type="Google" id="ProtNLM"/>
    </source>
</evidence>